<dbReference type="EMBL" id="PVWK01000017">
    <property type="protein sequence ID" value="PSB33644.1"/>
    <property type="molecule type" value="Genomic_DNA"/>
</dbReference>
<evidence type="ECO:0000313" key="3">
    <source>
        <dbReference type="Proteomes" id="UP000239576"/>
    </source>
</evidence>
<comment type="caution">
    <text evidence="2">The sequence shown here is derived from an EMBL/GenBank/DDBJ whole genome shotgun (WGS) entry which is preliminary data.</text>
</comment>
<accession>A0A2T1ELN9</accession>
<keyword evidence="3" id="KW-1185">Reference proteome</keyword>
<dbReference type="AlphaFoldDB" id="A0A2T1ELN9"/>
<dbReference type="RefSeq" id="WP_106255006.1">
    <property type="nucleotide sequence ID" value="NZ_CAWNSW010000080.1"/>
</dbReference>
<reference evidence="2 3" key="2">
    <citation type="submission" date="2018-03" db="EMBL/GenBank/DDBJ databases">
        <title>The ancient ancestry and fast evolution of plastids.</title>
        <authorList>
            <person name="Moore K.R."/>
            <person name="Magnabosco C."/>
            <person name="Momper L."/>
            <person name="Gold D.A."/>
            <person name="Bosak T."/>
            <person name="Fournier G.P."/>
        </authorList>
    </citation>
    <scope>NUCLEOTIDE SEQUENCE [LARGE SCALE GENOMIC DNA]</scope>
    <source>
        <strain evidence="2 3">ULC18</strain>
    </source>
</reference>
<dbReference type="OrthoDB" id="427201at2"/>
<dbReference type="Proteomes" id="UP000239576">
    <property type="component" value="Unassembled WGS sequence"/>
</dbReference>
<organism evidence="2 3">
    <name type="scientific">Stenomitos frigidus ULC18</name>
    <dbReference type="NCBI Taxonomy" id="2107698"/>
    <lineage>
        <taxon>Bacteria</taxon>
        <taxon>Bacillati</taxon>
        <taxon>Cyanobacteriota</taxon>
        <taxon>Cyanophyceae</taxon>
        <taxon>Leptolyngbyales</taxon>
        <taxon>Leptolyngbyaceae</taxon>
        <taxon>Stenomitos</taxon>
    </lineage>
</organism>
<sequence>MTSQILTVDSPVHASDVQPHHDQAHPQSAEAVAVDRQRSRLIEAMKSQYQLDQQVKFLHLQAEADSLLRQLQSLKQQRLALETPISSQ</sequence>
<feature type="region of interest" description="Disordered" evidence="1">
    <location>
        <begin position="1"/>
        <end position="34"/>
    </location>
</feature>
<protein>
    <submittedName>
        <fullName evidence="2">Uncharacterized protein</fullName>
    </submittedName>
</protein>
<proteinExistence type="predicted"/>
<gene>
    <name evidence="2" type="ORF">C7B82_03945</name>
</gene>
<name>A0A2T1ELN9_9CYAN</name>
<evidence type="ECO:0000256" key="1">
    <source>
        <dbReference type="SAM" id="MobiDB-lite"/>
    </source>
</evidence>
<reference evidence="3" key="1">
    <citation type="submission" date="2018-02" db="EMBL/GenBank/DDBJ databases">
        <authorList>
            <person name="Moore K."/>
            <person name="Momper L."/>
        </authorList>
    </citation>
    <scope>NUCLEOTIDE SEQUENCE [LARGE SCALE GENOMIC DNA]</scope>
    <source>
        <strain evidence="3">ULC18</strain>
    </source>
</reference>
<evidence type="ECO:0000313" key="2">
    <source>
        <dbReference type="EMBL" id="PSB33644.1"/>
    </source>
</evidence>